<feature type="compositionally biased region" description="Polar residues" evidence="3">
    <location>
        <begin position="73"/>
        <end position="86"/>
    </location>
</feature>
<dbReference type="PANTHER" id="PTHR31580:SF22">
    <property type="entry name" value="FILAMENT-LIKE PLANT PROTEIN 7"/>
    <property type="match status" value="1"/>
</dbReference>
<dbReference type="InterPro" id="IPR008587">
    <property type="entry name" value="FPP_plant"/>
</dbReference>
<evidence type="ECO:0000256" key="1">
    <source>
        <dbReference type="ARBA" id="ARBA00005921"/>
    </source>
</evidence>
<gene>
    <name evidence="4" type="ORF">V6N11_022918</name>
</gene>
<evidence type="ECO:0000313" key="5">
    <source>
        <dbReference type="Proteomes" id="UP001396334"/>
    </source>
</evidence>
<evidence type="ECO:0000256" key="2">
    <source>
        <dbReference type="ARBA" id="ARBA00023054"/>
    </source>
</evidence>
<keyword evidence="5" id="KW-1185">Reference proteome</keyword>
<dbReference type="EMBL" id="JBBPBN010000005">
    <property type="protein sequence ID" value="KAK9038025.1"/>
    <property type="molecule type" value="Genomic_DNA"/>
</dbReference>
<feature type="region of interest" description="Disordered" evidence="3">
    <location>
        <begin position="64"/>
        <end position="90"/>
    </location>
</feature>
<dbReference type="Proteomes" id="UP001396334">
    <property type="component" value="Unassembled WGS sequence"/>
</dbReference>
<comment type="similarity">
    <text evidence="1">Belongs to the FPP family.</text>
</comment>
<organism evidence="4 5">
    <name type="scientific">Hibiscus sabdariffa</name>
    <name type="common">roselle</name>
    <dbReference type="NCBI Taxonomy" id="183260"/>
    <lineage>
        <taxon>Eukaryota</taxon>
        <taxon>Viridiplantae</taxon>
        <taxon>Streptophyta</taxon>
        <taxon>Embryophyta</taxon>
        <taxon>Tracheophyta</taxon>
        <taxon>Spermatophyta</taxon>
        <taxon>Magnoliopsida</taxon>
        <taxon>eudicotyledons</taxon>
        <taxon>Gunneridae</taxon>
        <taxon>Pentapetalae</taxon>
        <taxon>rosids</taxon>
        <taxon>malvids</taxon>
        <taxon>Malvales</taxon>
        <taxon>Malvaceae</taxon>
        <taxon>Malvoideae</taxon>
        <taxon>Hibiscus</taxon>
    </lineage>
</organism>
<accession>A0ABR2TKQ1</accession>
<name>A0ABR2TKQ1_9ROSI</name>
<protein>
    <submittedName>
        <fullName evidence="4">Uncharacterized protein</fullName>
    </submittedName>
</protein>
<keyword evidence="2" id="KW-0175">Coiled coil</keyword>
<dbReference type="Pfam" id="PF05911">
    <property type="entry name" value="FPP"/>
    <property type="match status" value="1"/>
</dbReference>
<proteinExistence type="inferred from homology"/>
<evidence type="ECO:0000256" key="3">
    <source>
        <dbReference type="SAM" id="MobiDB-lite"/>
    </source>
</evidence>
<dbReference type="PANTHER" id="PTHR31580">
    <property type="entry name" value="FILAMENT-LIKE PLANT PROTEIN 4"/>
    <property type="match status" value="1"/>
</dbReference>
<sequence>MKHFDGVESRNETEAEVGIVGPFVVPDKLHFTKLNDNNDFLQKESNVKEENQKLRDKLINMEAAKNQTEDKFQSTTNRSDSLSNQLEESEKSIANLKAELDTFRRTNEMVEGQVERQKSINEIFYNQLSLTKVEQKETCEKFHSQDLESENKTKPLTWFRNLEI</sequence>
<comment type="caution">
    <text evidence="4">The sequence shown here is derived from an EMBL/GenBank/DDBJ whole genome shotgun (WGS) entry which is preliminary data.</text>
</comment>
<evidence type="ECO:0000313" key="4">
    <source>
        <dbReference type="EMBL" id="KAK9038025.1"/>
    </source>
</evidence>
<reference evidence="4 5" key="1">
    <citation type="journal article" date="2024" name="G3 (Bethesda)">
        <title>Genome assembly of Hibiscus sabdariffa L. provides insights into metabolisms of medicinal natural products.</title>
        <authorList>
            <person name="Kim T."/>
        </authorList>
    </citation>
    <scope>NUCLEOTIDE SEQUENCE [LARGE SCALE GENOMIC DNA]</scope>
    <source>
        <strain evidence="4">TK-2024</strain>
        <tissue evidence="4">Old leaves</tissue>
    </source>
</reference>